<dbReference type="Gene3D" id="1.10.260.40">
    <property type="entry name" value="lambda repressor-like DNA-binding domains"/>
    <property type="match status" value="1"/>
</dbReference>
<organism evidence="2 3">
    <name type="scientific">Thalassomonas viridans</name>
    <dbReference type="NCBI Taxonomy" id="137584"/>
    <lineage>
        <taxon>Bacteria</taxon>
        <taxon>Pseudomonadati</taxon>
        <taxon>Pseudomonadota</taxon>
        <taxon>Gammaproteobacteria</taxon>
        <taxon>Alteromonadales</taxon>
        <taxon>Colwelliaceae</taxon>
        <taxon>Thalassomonas</taxon>
    </lineage>
</organism>
<gene>
    <name evidence="2" type="ORF">SG34_033125</name>
</gene>
<protein>
    <submittedName>
        <fullName evidence="2">Helix-turn-helix transcriptional regulator</fullName>
    </submittedName>
</protein>
<feature type="domain" description="HTH cro/C1-type" evidence="1">
    <location>
        <begin position="10"/>
        <end position="72"/>
    </location>
</feature>
<dbReference type="SUPFAM" id="SSF47413">
    <property type="entry name" value="lambda repressor-like DNA-binding domains"/>
    <property type="match status" value="1"/>
</dbReference>
<dbReference type="EMBL" id="CP059734">
    <property type="protein sequence ID" value="WDE08745.1"/>
    <property type="molecule type" value="Genomic_DNA"/>
</dbReference>
<keyword evidence="3" id="KW-1185">Reference proteome</keyword>
<evidence type="ECO:0000313" key="3">
    <source>
        <dbReference type="Proteomes" id="UP000032352"/>
    </source>
</evidence>
<reference evidence="2 3" key="1">
    <citation type="journal article" date="2015" name="Genome Announc.">
        <title>Draft Genome Sequences of Marine Isolates of Thalassomonas viridans and Thalassomonas actiniarum.</title>
        <authorList>
            <person name="Olonade I."/>
            <person name="van Zyl L.J."/>
            <person name="Trindade M."/>
        </authorList>
    </citation>
    <scope>NUCLEOTIDE SEQUENCE [LARGE SCALE GENOMIC DNA]</scope>
    <source>
        <strain evidence="2 3">XOM25</strain>
    </source>
</reference>
<dbReference type="SMART" id="SM00530">
    <property type="entry name" value="HTH_XRE"/>
    <property type="match status" value="1"/>
</dbReference>
<proteinExistence type="predicted"/>
<evidence type="ECO:0000313" key="2">
    <source>
        <dbReference type="EMBL" id="WDE08745.1"/>
    </source>
</evidence>
<dbReference type="KEGG" id="tvd:SG34_033125"/>
<dbReference type="InterPro" id="IPR001387">
    <property type="entry name" value="Cro/C1-type_HTH"/>
</dbReference>
<dbReference type="PROSITE" id="PS50943">
    <property type="entry name" value="HTH_CROC1"/>
    <property type="match status" value="1"/>
</dbReference>
<dbReference type="CDD" id="cd00093">
    <property type="entry name" value="HTH_XRE"/>
    <property type="match status" value="1"/>
</dbReference>
<name>A0AAF0CDP3_9GAMM</name>
<evidence type="ECO:0000259" key="1">
    <source>
        <dbReference type="PROSITE" id="PS50943"/>
    </source>
</evidence>
<sequence length="275" mass="31924">MDKISFPEDIKKLREEKNISQEEMAYLLSSSHRAFSGVNQVMLSHWERAKMLPSFVRRIGMASFFHVSYDFSTEEVLTVKSLSKLMNIPINHDVGYNFKISSVKHYDFDDAPDFILSSVGKVHRNLYNRDLIADANLIGKDKSQFKILCFLDGDVAIGHLIFDYSANILVSMGAIDINVRRMIFKYIHDEMSSDEYIFPAYDPAMSQFLYDLYMEPYYQKGGLIFFKGTLKTAATNPFAQGLYNESNGYFVYLRYNEQRLKKKSIEFIFHKPESD</sequence>
<accession>A0AAF0CDP3</accession>
<dbReference type="RefSeq" id="WP_044842723.1">
    <property type="nucleotide sequence ID" value="NZ_CP059734.1"/>
</dbReference>
<dbReference type="AlphaFoldDB" id="A0AAF0CDP3"/>
<dbReference type="Proteomes" id="UP000032352">
    <property type="component" value="Chromosome pTvir"/>
</dbReference>
<reference evidence="2 3" key="2">
    <citation type="journal article" date="2022" name="Mar. Drugs">
        <title>Bioassay-Guided Fractionation Leads to the Detection of Cholic Acid Generated by the Rare Thalassomonas sp.</title>
        <authorList>
            <person name="Pheiffer F."/>
            <person name="Schneider Y.K."/>
            <person name="Hansen E.H."/>
            <person name="Andersen J.H."/>
            <person name="Isaksson J."/>
            <person name="Busche T."/>
            <person name="R C."/>
            <person name="Kalinowski J."/>
            <person name="Zyl L.V."/>
            <person name="Trindade M."/>
        </authorList>
    </citation>
    <scope>NUCLEOTIDE SEQUENCE [LARGE SCALE GENOMIC DNA]</scope>
    <source>
        <strain evidence="2 3">XOM25</strain>
    </source>
</reference>
<dbReference type="GO" id="GO:0003677">
    <property type="term" value="F:DNA binding"/>
    <property type="evidence" value="ECO:0007669"/>
    <property type="project" value="InterPro"/>
</dbReference>
<dbReference type="InterPro" id="IPR010982">
    <property type="entry name" value="Lambda_DNA-bd_dom_sf"/>
</dbReference>